<accession>A0A7T4AY71</accession>
<dbReference type="RefSeq" id="WP_198482830.1">
    <property type="nucleotide sequence ID" value="NZ_CP065997.1"/>
</dbReference>
<organism evidence="1 2">
    <name type="scientific">Achromobacter deleyi</name>
    <dbReference type="NCBI Taxonomy" id="1353891"/>
    <lineage>
        <taxon>Bacteria</taxon>
        <taxon>Pseudomonadati</taxon>
        <taxon>Pseudomonadota</taxon>
        <taxon>Betaproteobacteria</taxon>
        <taxon>Burkholderiales</taxon>
        <taxon>Alcaligenaceae</taxon>
        <taxon>Achromobacter</taxon>
    </lineage>
</organism>
<dbReference type="AlphaFoldDB" id="A0A7T4AY71"/>
<reference evidence="1 2" key="1">
    <citation type="submission" date="2020-12" db="EMBL/GenBank/DDBJ databases">
        <title>FDA dAtabase for Regulatory Grade micrObial Sequences (FDA-ARGOS): Supporting development and validation of Infectious Disease Dx tests.</title>
        <authorList>
            <person name="Sproer C."/>
            <person name="Gronow S."/>
            <person name="Severitt S."/>
            <person name="Schroder I."/>
            <person name="Tallon L."/>
            <person name="Sadzewicz L."/>
            <person name="Zhao X."/>
            <person name="Boylan J."/>
            <person name="Ott S."/>
            <person name="Bowen H."/>
            <person name="Vavikolanu K."/>
            <person name="Mehta A."/>
            <person name="Aluvathingal J."/>
            <person name="Nadendla S."/>
            <person name="Lowell S."/>
            <person name="Myers T."/>
            <person name="Yan Y."/>
            <person name="Sichtig H."/>
        </authorList>
    </citation>
    <scope>NUCLEOTIDE SEQUENCE [LARGE SCALE GENOMIC DNA]</scope>
    <source>
        <strain evidence="1 2">FDAARGOS_1050</strain>
    </source>
</reference>
<gene>
    <name evidence="1" type="ORF">I6I07_16115</name>
</gene>
<dbReference type="Proteomes" id="UP000595231">
    <property type="component" value="Chromosome"/>
</dbReference>
<proteinExistence type="predicted"/>
<sequence>MNATLILSEKSVDAEGGIMQIVIWKVPQPVPPTSHEFRGVAQLLEDFVAEVTKWRT</sequence>
<name>A0A7T4AY71_9BURK</name>
<protein>
    <submittedName>
        <fullName evidence="1">Uncharacterized protein</fullName>
    </submittedName>
</protein>
<evidence type="ECO:0000313" key="1">
    <source>
        <dbReference type="EMBL" id="QQB32235.1"/>
    </source>
</evidence>
<evidence type="ECO:0000313" key="2">
    <source>
        <dbReference type="Proteomes" id="UP000595231"/>
    </source>
</evidence>
<dbReference type="EMBL" id="CP065997">
    <property type="protein sequence ID" value="QQB32235.1"/>
    <property type="molecule type" value="Genomic_DNA"/>
</dbReference>